<dbReference type="EMBL" id="FBTB01000010">
    <property type="protein sequence ID" value="CUW08679.1"/>
    <property type="molecule type" value="Genomic_DNA"/>
</dbReference>
<dbReference type="InterPro" id="IPR029064">
    <property type="entry name" value="Ribosomal_eL30-like_sf"/>
</dbReference>
<dbReference type="AlphaFoldDB" id="A0AAN2QUE4"/>
<evidence type="ECO:0000313" key="2">
    <source>
        <dbReference type="EMBL" id="CUW08679.1"/>
    </source>
</evidence>
<dbReference type="Proteomes" id="UP000198868">
    <property type="component" value="Unassembled WGS sequence"/>
</dbReference>
<dbReference type="Pfam" id="PF01248">
    <property type="entry name" value="Ribosomal_L7Ae"/>
    <property type="match status" value="1"/>
</dbReference>
<keyword evidence="5" id="KW-1185">Reference proteome</keyword>
<dbReference type="Proteomes" id="UP000199047">
    <property type="component" value="Unassembled WGS sequence"/>
</dbReference>
<evidence type="ECO:0000313" key="5">
    <source>
        <dbReference type="Proteomes" id="UP000199047"/>
    </source>
</evidence>
<comment type="caution">
    <text evidence="3">The sequence shown here is derived from an EMBL/GenBank/DDBJ whole genome shotgun (WGS) entry which is preliminary data.</text>
</comment>
<evidence type="ECO:0000313" key="3">
    <source>
        <dbReference type="EMBL" id="CUW09764.1"/>
    </source>
</evidence>
<proteinExistence type="predicted"/>
<evidence type="ECO:0000313" key="4">
    <source>
        <dbReference type="Proteomes" id="UP000198868"/>
    </source>
</evidence>
<dbReference type="Gene3D" id="3.30.1330.30">
    <property type="match status" value="1"/>
</dbReference>
<dbReference type="SUPFAM" id="SSF55315">
    <property type="entry name" value="L30e-like"/>
    <property type="match status" value="1"/>
</dbReference>
<dbReference type="EMBL" id="FBTU01000016">
    <property type="protein sequence ID" value="CUW09764.1"/>
    <property type="molecule type" value="Genomic_DNA"/>
</dbReference>
<name>A0AAN2QUE4_9LACO</name>
<sequence>MLISKDEQILNLLGLAMRAGKLVLGSDSTLTAIRGNKVQMAFFPSDGGQSQSKKFADKSSFYNVTLIQDYTKRQLTDAIGVNRSVFAIADRGFSRKIKQLISEKERN</sequence>
<dbReference type="InterPro" id="IPR004038">
    <property type="entry name" value="Ribosomal_eL8/eL30/eS12/Gad45"/>
</dbReference>
<gene>
    <name evidence="2" type="ORF">KSL4_1448</name>
    <name evidence="3" type="ORF">PL111_1504</name>
</gene>
<evidence type="ECO:0000259" key="1">
    <source>
        <dbReference type="Pfam" id="PF01248"/>
    </source>
</evidence>
<feature type="domain" description="Ribosomal protein eL8/eL30/eS12/Gadd45" evidence="1">
    <location>
        <begin position="8"/>
        <end position="96"/>
    </location>
</feature>
<dbReference type="GO" id="GO:0005840">
    <property type="term" value="C:ribosome"/>
    <property type="evidence" value="ECO:0007669"/>
    <property type="project" value="UniProtKB-KW"/>
</dbReference>
<reference evidence="4 5" key="1">
    <citation type="submission" date="2015-12" db="EMBL/GenBank/DDBJ databases">
        <authorList>
            <person name="Andreevskaya M."/>
        </authorList>
    </citation>
    <scope>NUCLEOTIDE SEQUENCE [LARGE SCALE GENOMIC DNA]</scope>
    <source>
        <strain evidence="2 5">KSL4-2</strain>
        <strain evidence="3 4">PL111</strain>
    </source>
</reference>
<protein>
    <submittedName>
        <fullName evidence="3">Ribosomal protein L7Ae family protein</fullName>
    </submittedName>
</protein>
<accession>A0AAN2QUE4</accession>
<keyword evidence="3" id="KW-0687">Ribonucleoprotein</keyword>
<keyword evidence="3" id="KW-0689">Ribosomal protein</keyword>
<organism evidence="3 4">
    <name type="scientific">Leuconostoc inhae</name>
    <dbReference type="NCBI Taxonomy" id="178001"/>
    <lineage>
        <taxon>Bacteria</taxon>
        <taxon>Bacillati</taxon>
        <taxon>Bacillota</taxon>
        <taxon>Bacilli</taxon>
        <taxon>Lactobacillales</taxon>
        <taxon>Lactobacillaceae</taxon>
        <taxon>Leuconostoc</taxon>
    </lineage>
</organism>